<dbReference type="EMBL" id="SNRY01000592">
    <property type="protein sequence ID" value="KAA6338732.1"/>
    <property type="molecule type" value="Genomic_DNA"/>
</dbReference>
<sequence>MFRKIFGFSILISLLLLPAYVSLPAQNVPPATDNREKVPLYNGVYINTDIYGIGNHLLGSDLLTAEISVDVNLKRRFFPVVEVGYGKADTWGEGGAHYKTAAPYFRWGLNYNTMYKKNRETHLYVGIRYGTSRFSYDVEQLSVKDPVWNETTGNNPAFKDNIWGGSLPYEHSELKANMQWYELVAGVRVQIYKNFMMGWSVRRKSSLSSSISEYANPWYVPGFGIYGASKLTLTYSFIYKLPFW</sequence>
<name>A0A5J4RZ99_9ZZZZ</name>
<reference evidence="1" key="1">
    <citation type="submission" date="2019-03" db="EMBL/GenBank/DDBJ databases">
        <title>Single cell metagenomics reveals metabolic interactions within the superorganism composed of flagellate Streblomastix strix and complex community of Bacteroidetes bacteria on its surface.</title>
        <authorList>
            <person name="Treitli S.C."/>
            <person name="Kolisko M."/>
            <person name="Husnik F."/>
            <person name="Keeling P."/>
            <person name="Hampl V."/>
        </authorList>
    </citation>
    <scope>NUCLEOTIDE SEQUENCE</scope>
    <source>
        <strain evidence="1">STM</strain>
    </source>
</reference>
<evidence type="ECO:0008006" key="2">
    <source>
        <dbReference type="Google" id="ProtNLM"/>
    </source>
</evidence>
<dbReference type="Pfam" id="PF19515">
    <property type="entry name" value="DUF6048"/>
    <property type="match status" value="1"/>
</dbReference>
<accession>A0A5J4RZ99</accession>
<organism evidence="1">
    <name type="scientific">termite gut metagenome</name>
    <dbReference type="NCBI Taxonomy" id="433724"/>
    <lineage>
        <taxon>unclassified sequences</taxon>
        <taxon>metagenomes</taxon>
        <taxon>organismal metagenomes</taxon>
    </lineage>
</organism>
<comment type="caution">
    <text evidence="1">The sequence shown here is derived from an EMBL/GenBank/DDBJ whole genome shotgun (WGS) entry which is preliminary data.</text>
</comment>
<gene>
    <name evidence="1" type="ORF">EZS27_013285</name>
</gene>
<dbReference type="AlphaFoldDB" id="A0A5J4RZ99"/>
<evidence type="ECO:0000313" key="1">
    <source>
        <dbReference type="EMBL" id="KAA6338732.1"/>
    </source>
</evidence>
<proteinExistence type="predicted"/>
<protein>
    <recommendedName>
        <fullName evidence="2">Outer membrane protein beta-barrel domain-containing protein</fullName>
    </recommendedName>
</protein>
<dbReference type="InterPro" id="IPR046111">
    <property type="entry name" value="DUF6048"/>
</dbReference>